<dbReference type="EMBL" id="JAJQKU010000003">
    <property type="protein sequence ID" value="MCD9097512.1"/>
    <property type="molecule type" value="Genomic_DNA"/>
</dbReference>
<name>A0ABS8UDE8_9GAMM</name>
<proteinExistence type="predicted"/>
<reference evidence="1" key="2">
    <citation type="journal article" date="2022" name="Syst. Appl. Microbiol.">
        <title>Physiological and genomic characterisation of Luteimonas fraxinea sp. nov., a bacterial species associated with trees tolerant to ash dieback.</title>
        <authorList>
            <person name="Ulrich K."/>
            <person name="Becker R."/>
            <person name="Behrendt U."/>
            <person name="Kube M."/>
            <person name="Schneck V."/>
            <person name="Ulrich A."/>
        </authorList>
    </citation>
    <scope>NUCLEOTIDE SEQUENCE</scope>
    <source>
        <strain evidence="1">A1P009</strain>
    </source>
</reference>
<keyword evidence="2" id="KW-1185">Reference proteome</keyword>
<gene>
    <name evidence="1" type="ORF">LTT95_11245</name>
</gene>
<comment type="caution">
    <text evidence="1">The sequence shown here is derived from an EMBL/GenBank/DDBJ whole genome shotgun (WGS) entry which is preliminary data.</text>
</comment>
<dbReference type="RefSeq" id="WP_232136562.1">
    <property type="nucleotide sequence ID" value="NZ_CP089507.1"/>
</dbReference>
<evidence type="ECO:0000313" key="2">
    <source>
        <dbReference type="Proteomes" id="UP001430360"/>
    </source>
</evidence>
<sequence>MDPLTAATSFATIVGLLSNFKSERSGNQLSDFVEWLREKRHEDVALRIERNQALAVQLKSILALNHQELVQRLDSLDSVLASVASHVGTFSNLATSVRPSTVLSAQAISIVKQFVASGANECWERKVLGPAGTRYHFIGGSDGLQIDEPRFVEDDLDTLVEFGILRLDYGSKGTRKFIITRQAVQLANSA</sequence>
<organism evidence="1 2">
    <name type="scientific">Luteimonas fraxinea</name>
    <dbReference type="NCBI Taxonomy" id="2901869"/>
    <lineage>
        <taxon>Bacteria</taxon>
        <taxon>Pseudomonadati</taxon>
        <taxon>Pseudomonadota</taxon>
        <taxon>Gammaproteobacteria</taxon>
        <taxon>Lysobacterales</taxon>
        <taxon>Lysobacteraceae</taxon>
        <taxon>Luteimonas</taxon>
    </lineage>
</organism>
<evidence type="ECO:0000313" key="1">
    <source>
        <dbReference type="EMBL" id="MCD9097512.1"/>
    </source>
</evidence>
<dbReference type="Proteomes" id="UP001430360">
    <property type="component" value="Unassembled WGS sequence"/>
</dbReference>
<protein>
    <submittedName>
        <fullName evidence="1">Uncharacterized protein</fullName>
    </submittedName>
</protein>
<accession>A0ABS8UDE8</accession>
<reference evidence="1" key="1">
    <citation type="submission" date="2021-12" db="EMBL/GenBank/DDBJ databases">
        <authorList>
            <person name="Ulrich A."/>
        </authorList>
    </citation>
    <scope>NUCLEOTIDE SEQUENCE</scope>
    <source>
        <strain evidence="1">A1P009</strain>
    </source>
</reference>